<reference evidence="2" key="1">
    <citation type="submission" date="2022-10" db="EMBL/GenBank/DDBJ databases">
        <title>Genome assembly of Pristionchus species.</title>
        <authorList>
            <person name="Yoshida K."/>
            <person name="Sommer R.J."/>
        </authorList>
    </citation>
    <scope>NUCLEOTIDE SEQUENCE [LARGE SCALE GENOMIC DNA]</scope>
    <source>
        <strain evidence="2">RS5460</strain>
    </source>
</reference>
<dbReference type="AlphaFoldDB" id="A0AAN5IB59"/>
<evidence type="ECO:0000313" key="1">
    <source>
        <dbReference type="EMBL" id="GMR59607.1"/>
    </source>
</evidence>
<feature type="non-terminal residue" evidence="1">
    <location>
        <position position="103"/>
    </location>
</feature>
<gene>
    <name evidence="1" type="ORF">PMAYCL1PPCAC_29802</name>
</gene>
<sequence>ESSSAPDEIDWTIFRKVDSCAGCKRKFDDGPVVGCHQQVFHFTCPCGCSQYKIGKSAHSADIAMFNRKAETDKYRSLNMSDETDRKIYDHVLRAYNDSVEWKR</sequence>
<dbReference type="Proteomes" id="UP001328107">
    <property type="component" value="Unassembled WGS sequence"/>
</dbReference>
<keyword evidence="2" id="KW-1185">Reference proteome</keyword>
<comment type="caution">
    <text evidence="1">The sequence shown here is derived from an EMBL/GenBank/DDBJ whole genome shotgun (WGS) entry which is preliminary data.</text>
</comment>
<dbReference type="EMBL" id="BTRK01000006">
    <property type="protein sequence ID" value="GMR59607.1"/>
    <property type="molecule type" value="Genomic_DNA"/>
</dbReference>
<proteinExistence type="predicted"/>
<feature type="non-terminal residue" evidence="1">
    <location>
        <position position="1"/>
    </location>
</feature>
<name>A0AAN5IB59_9BILA</name>
<accession>A0AAN5IB59</accession>
<protein>
    <submittedName>
        <fullName evidence="1">Uncharacterized protein</fullName>
    </submittedName>
</protein>
<evidence type="ECO:0000313" key="2">
    <source>
        <dbReference type="Proteomes" id="UP001328107"/>
    </source>
</evidence>
<organism evidence="1 2">
    <name type="scientific">Pristionchus mayeri</name>
    <dbReference type="NCBI Taxonomy" id="1317129"/>
    <lineage>
        <taxon>Eukaryota</taxon>
        <taxon>Metazoa</taxon>
        <taxon>Ecdysozoa</taxon>
        <taxon>Nematoda</taxon>
        <taxon>Chromadorea</taxon>
        <taxon>Rhabditida</taxon>
        <taxon>Rhabditina</taxon>
        <taxon>Diplogasteromorpha</taxon>
        <taxon>Diplogasteroidea</taxon>
        <taxon>Neodiplogasteridae</taxon>
        <taxon>Pristionchus</taxon>
    </lineage>
</organism>